<dbReference type="InterPro" id="IPR036964">
    <property type="entry name" value="RASGEF_cat_dom_sf"/>
</dbReference>
<evidence type="ECO:0000313" key="3">
    <source>
        <dbReference type="EnsemblMetazoa" id="LLOJ002632-PA"/>
    </source>
</evidence>
<reference evidence="3" key="1">
    <citation type="submission" date="2020-05" db="UniProtKB">
        <authorList>
            <consortium name="EnsemblMetazoa"/>
        </authorList>
    </citation>
    <scope>IDENTIFICATION</scope>
    <source>
        <strain evidence="3">Jacobina</strain>
    </source>
</reference>
<dbReference type="GO" id="GO:0007264">
    <property type="term" value="P:small GTPase-mediated signal transduction"/>
    <property type="evidence" value="ECO:0007669"/>
    <property type="project" value="InterPro"/>
</dbReference>
<feature type="domain" description="Ras-GEF" evidence="2">
    <location>
        <begin position="31"/>
        <end position="137"/>
    </location>
</feature>
<evidence type="ECO:0000256" key="1">
    <source>
        <dbReference type="PROSITE-ProRule" id="PRU00168"/>
    </source>
</evidence>
<organism evidence="3 4">
    <name type="scientific">Lutzomyia longipalpis</name>
    <name type="common">Sand fly</name>
    <dbReference type="NCBI Taxonomy" id="7200"/>
    <lineage>
        <taxon>Eukaryota</taxon>
        <taxon>Metazoa</taxon>
        <taxon>Ecdysozoa</taxon>
        <taxon>Arthropoda</taxon>
        <taxon>Hexapoda</taxon>
        <taxon>Insecta</taxon>
        <taxon>Pterygota</taxon>
        <taxon>Neoptera</taxon>
        <taxon>Endopterygota</taxon>
        <taxon>Diptera</taxon>
        <taxon>Nematocera</taxon>
        <taxon>Psychodoidea</taxon>
        <taxon>Psychodidae</taxon>
        <taxon>Lutzomyia</taxon>
        <taxon>Lutzomyia</taxon>
    </lineage>
</organism>
<dbReference type="PROSITE" id="PS50009">
    <property type="entry name" value="RASGEF_CAT"/>
    <property type="match status" value="1"/>
</dbReference>
<dbReference type="Proteomes" id="UP000092461">
    <property type="component" value="Unassembled WGS sequence"/>
</dbReference>
<dbReference type="EnsemblMetazoa" id="LLOJ002632-RA">
    <property type="protein sequence ID" value="LLOJ002632-PA"/>
    <property type="gene ID" value="LLOJ002632"/>
</dbReference>
<sequence length="137" mass="15237">NSKQTSVGATATNYVPSHPGELEELQHVLHFPEEVALRITDAEYQLFYQVPPVEYFKHVILELQGETAAVPPTPPPRSSIRGLQKRFDEVCSWVAHFIVSQSSQDERKAAFACLLRAALTCWNIGNFNGALEITTGL</sequence>
<protein>
    <recommendedName>
        <fullName evidence="2">Ras-GEF domain-containing protein</fullName>
    </recommendedName>
</protein>
<dbReference type="SUPFAM" id="SSF48366">
    <property type="entry name" value="Ras GEF"/>
    <property type="match status" value="1"/>
</dbReference>
<dbReference type="VEuPathDB" id="VectorBase:LLONM1_006438"/>
<proteinExistence type="predicted"/>
<dbReference type="EMBL" id="AJWK01008607">
    <property type="status" value="NOT_ANNOTATED_CDS"/>
    <property type="molecule type" value="Genomic_DNA"/>
</dbReference>
<dbReference type="GO" id="GO:0005085">
    <property type="term" value="F:guanyl-nucleotide exchange factor activity"/>
    <property type="evidence" value="ECO:0007669"/>
    <property type="project" value="UniProtKB-KW"/>
</dbReference>
<keyword evidence="4" id="KW-1185">Reference proteome</keyword>
<dbReference type="AlphaFoldDB" id="A0A1B0CE62"/>
<evidence type="ECO:0000259" key="2">
    <source>
        <dbReference type="PROSITE" id="PS50009"/>
    </source>
</evidence>
<name>A0A1B0CE62_LUTLO</name>
<dbReference type="Gene3D" id="1.10.840.10">
    <property type="entry name" value="Ras guanine-nucleotide exchange factors catalytic domain"/>
    <property type="match status" value="1"/>
</dbReference>
<dbReference type="InterPro" id="IPR023578">
    <property type="entry name" value="Ras_GEF_dom_sf"/>
</dbReference>
<dbReference type="InterPro" id="IPR001895">
    <property type="entry name" value="RASGEF_cat_dom"/>
</dbReference>
<accession>A0A1B0CE62</accession>
<dbReference type="Pfam" id="PF00617">
    <property type="entry name" value="RasGEF"/>
    <property type="match status" value="1"/>
</dbReference>
<keyword evidence="1" id="KW-0344">Guanine-nucleotide releasing factor</keyword>
<dbReference type="VEuPathDB" id="VectorBase:LLOJ002632"/>
<evidence type="ECO:0000313" key="4">
    <source>
        <dbReference type="Proteomes" id="UP000092461"/>
    </source>
</evidence>